<accession>A0A2U1PKC8</accession>
<evidence type="ECO:0000256" key="2">
    <source>
        <dbReference type="SAM" id="MobiDB-lite"/>
    </source>
</evidence>
<dbReference type="InterPro" id="IPR000571">
    <property type="entry name" value="Znf_CCCH"/>
</dbReference>
<keyword evidence="1" id="KW-0479">Metal-binding</keyword>
<organism evidence="4 5">
    <name type="scientific">Artemisia annua</name>
    <name type="common">Sweet wormwood</name>
    <dbReference type="NCBI Taxonomy" id="35608"/>
    <lineage>
        <taxon>Eukaryota</taxon>
        <taxon>Viridiplantae</taxon>
        <taxon>Streptophyta</taxon>
        <taxon>Embryophyta</taxon>
        <taxon>Tracheophyta</taxon>
        <taxon>Spermatophyta</taxon>
        <taxon>Magnoliopsida</taxon>
        <taxon>eudicotyledons</taxon>
        <taxon>Gunneridae</taxon>
        <taxon>Pentapetalae</taxon>
        <taxon>asterids</taxon>
        <taxon>campanulids</taxon>
        <taxon>Asterales</taxon>
        <taxon>Asteraceae</taxon>
        <taxon>Asteroideae</taxon>
        <taxon>Anthemideae</taxon>
        <taxon>Artemisiinae</taxon>
        <taxon>Artemisia</taxon>
    </lineage>
</organism>
<dbReference type="PROSITE" id="PS50103">
    <property type="entry name" value="ZF_C3H1"/>
    <property type="match status" value="1"/>
</dbReference>
<keyword evidence="1" id="KW-0863">Zinc-finger</keyword>
<evidence type="ECO:0000256" key="1">
    <source>
        <dbReference type="PROSITE-ProRule" id="PRU00723"/>
    </source>
</evidence>
<feature type="compositionally biased region" description="Polar residues" evidence="2">
    <location>
        <begin position="84"/>
        <end position="97"/>
    </location>
</feature>
<dbReference type="PANTHER" id="PTHR36886">
    <property type="entry name" value="PROTEIN FRIGIDA-ESSENTIAL 1"/>
    <property type="match status" value="1"/>
</dbReference>
<dbReference type="Pfam" id="PF23030">
    <property type="entry name" value="SCAF11-like_C"/>
    <property type="match status" value="1"/>
</dbReference>
<dbReference type="GO" id="GO:0008270">
    <property type="term" value="F:zinc ion binding"/>
    <property type="evidence" value="ECO:0007669"/>
    <property type="project" value="UniProtKB-KW"/>
</dbReference>
<name>A0A2U1PKC8_ARTAN</name>
<evidence type="ECO:0000313" key="4">
    <source>
        <dbReference type="EMBL" id="PWA86211.1"/>
    </source>
</evidence>
<keyword evidence="5" id="KW-1185">Reference proteome</keyword>
<comment type="caution">
    <text evidence="4">The sequence shown here is derived from an EMBL/GenBank/DDBJ whole genome shotgun (WGS) entry which is preliminary data.</text>
</comment>
<feature type="compositionally biased region" description="Basic and acidic residues" evidence="2">
    <location>
        <begin position="101"/>
        <end position="115"/>
    </location>
</feature>
<dbReference type="Proteomes" id="UP000245207">
    <property type="component" value="Unassembled WGS sequence"/>
</dbReference>
<feature type="compositionally biased region" description="Basic and acidic residues" evidence="2">
    <location>
        <begin position="254"/>
        <end position="274"/>
    </location>
</feature>
<feature type="region of interest" description="Disordered" evidence="2">
    <location>
        <begin position="1"/>
        <end position="224"/>
    </location>
</feature>
<protein>
    <submittedName>
        <fullName evidence="4">Zinc finger, CCCH-type</fullName>
    </submittedName>
</protein>
<feature type="domain" description="C3H1-type" evidence="3">
    <location>
        <begin position="221"/>
        <end position="247"/>
    </location>
</feature>
<feature type="compositionally biased region" description="Basic residues" evidence="2">
    <location>
        <begin position="116"/>
        <end position="125"/>
    </location>
</feature>
<feature type="region of interest" description="Disordered" evidence="2">
    <location>
        <begin position="238"/>
        <end position="294"/>
    </location>
</feature>
<gene>
    <name evidence="4" type="ORF">CTI12_AA143130</name>
</gene>
<dbReference type="AlphaFoldDB" id="A0A2U1PKC8"/>
<evidence type="ECO:0000259" key="3">
    <source>
        <dbReference type="PROSITE" id="PS50103"/>
    </source>
</evidence>
<evidence type="ECO:0000313" key="5">
    <source>
        <dbReference type="Proteomes" id="UP000245207"/>
    </source>
</evidence>
<sequence length="569" mass="64120">MSDRRRRSESLWDRQEEAVPQNETKEFHSSFLEGGLPELSNFEANDVLMSEDFSGQPSRDPIQGNENSDRHGMKTNPAFDEWDSQNSSRPSDNSYGQPNRGAERRVGGKDRDRSRSRSLSPHRSRGRDMGRGNTRDQGRARSPSRGGTNKPDSDSTERWSDRPEHSGGSRFRDDRNSADHSRSKGSDGYRKDAARREEGRDYQRSNRSGYDDQDYRRQSNRSVKDPCRFFIMGQCNRPNCNFSHDLPKSGGYEGKSRDNIQPHDSGNSDDKNKYWNDPSWNSLESGGINEMPRDKWDPPGWNELEKNSSILPQSTSDTYNMDMSSNQESQLTDAHNMISGPFTQSEYNIASQFPSNLNTNESNLQLNGSVEGMFLQLDGEKSKNDISQASTAHDPQASGLPQNLNVASTLGSISSLPISASSGAIIDSMVTNEQNQMSVEPVGNEANGNKIAENLNVNAGKSEAQGKVEEGNISNDEKAMRQFKIALVEFVKEILKPTWKEGKMSREVYKTIVKKVVEKVTSTIQGVQIPRTQEKIDQYLTFSKSKITKLVEVRSFHLFLELRHTWEGY</sequence>
<feature type="compositionally biased region" description="Basic and acidic residues" evidence="2">
    <location>
        <begin position="1"/>
        <end position="28"/>
    </location>
</feature>
<feature type="zinc finger region" description="C3H1-type" evidence="1">
    <location>
        <begin position="221"/>
        <end position="247"/>
    </location>
</feature>
<feature type="compositionally biased region" description="Basic and acidic residues" evidence="2">
    <location>
        <begin position="151"/>
        <end position="224"/>
    </location>
</feature>
<dbReference type="PANTHER" id="PTHR36886:SF8">
    <property type="entry name" value="ZINC FINGER CCCH DOMAIN-CONTAINING PROTEIN 38"/>
    <property type="match status" value="1"/>
</dbReference>
<feature type="compositionally biased region" description="Basic and acidic residues" evidence="2">
    <location>
        <begin position="126"/>
        <end position="139"/>
    </location>
</feature>
<dbReference type="InterPro" id="IPR057031">
    <property type="entry name" value="SFR19-like_C"/>
</dbReference>
<dbReference type="OrthoDB" id="411372at2759"/>
<reference evidence="4 5" key="1">
    <citation type="journal article" date="2018" name="Mol. Plant">
        <title>The genome of Artemisia annua provides insight into the evolution of Asteraceae family and artemisinin biosynthesis.</title>
        <authorList>
            <person name="Shen Q."/>
            <person name="Zhang L."/>
            <person name="Liao Z."/>
            <person name="Wang S."/>
            <person name="Yan T."/>
            <person name="Shi P."/>
            <person name="Liu M."/>
            <person name="Fu X."/>
            <person name="Pan Q."/>
            <person name="Wang Y."/>
            <person name="Lv Z."/>
            <person name="Lu X."/>
            <person name="Zhang F."/>
            <person name="Jiang W."/>
            <person name="Ma Y."/>
            <person name="Chen M."/>
            <person name="Hao X."/>
            <person name="Li L."/>
            <person name="Tang Y."/>
            <person name="Lv G."/>
            <person name="Zhou Y."/>
            <person name="Sun X."/>
            <person name="Brodelius P.E."/>
            <person name="Rose J.K.C."/>
            <person name="Tang K."/>
        </authorList>
    </citation>
    <scope>NUCLEOTIDE SEQUENCE [LARGE SCALE GENOMIC DNA]</scope>
    <source>
        <strain evidence="5">cv. Huhao1</strain>
        <tissue evidence="4">Leaf</tissue>
    </source>
</reference>
<dbReference type="InterPro" id="IPR052650">
    <property type="entry name" value="Zinc_finger_CCCH"/>
</dbReference>
<proteinExistence type="predicted"/>
<dbReference type="EMBL" id="PKPP01001043">
    <property type="protein sequence ID" value="PWA86211.1"/>
    <property type="molecule type" value="Genomic_DNA"/>
</dbReference>
<dbReference type="STRING" id="35608.A0A2U1PKC8"/>
<keyword evidence="1" id="KW-0862">Zinc</keyword>